<organism evidence="1 4">
    <name type="scientific">Dorea longicatena</name>
    <dbReference type="NCBI Taxonomy" id="88431"/>
    <lineage>
        <taxon>Bacteria</taxon>
        <taxon>Bacillati</taxon>
        <taxon>Bacillota</taxon>
        <taxon>Clostridia</taxon>
        <taxon>Lachnospirales</taxon>
        <taxon>Lachnospiraceae</taxon>
        <taxon>Dorea</taxon>
    </lineage>
</organism>
<reference evidence="3 4" key="1">
    <citation type="submission" date="2018-08" db="EMBL/GenBank/DDBJ databases">
        <title>A genome reference for cultivated species of the human gut microbiota.</title>
        <authorList>
            <person name="Zou Y."/>
            <person name="Xue W."/>
            <person name="Luo G."/>
        </authorList>
    </citation>
    <scope>NUCLEOTIDE SEQUENCE [LARGE SCALE GENOMIC DNA]</scope>
    <source>
        <strain evidence="2 3">AM22-22</strain>
        <strain evidence="1 4">AM23-13</strain>
    </source>
</reference>
<dbReference type="GO" id="GO:0016829">
    <property type="term" value="F:lyase activity"/>
    <property type="evidence" value="ECO:0007669"/>
    <property type="project" value="UniProtKB-KW"/>
</dbReference>
<keyword evidence="1" id="KW-0456">Lyase</keyword>
<dbReference type="Proteomes" id="UP000284095">
    <property type="component" value="Unassembled WGS sequence"/>
</dbReference>
<dbReference type="RefSeq" id="WP_118225310.1">
    <property type="nucleotide sequence ID" value="NZ_AP031429.1"/>
</dbReference>
<evidence type="ECO:0000313" key="3">
    <source>
        <dbReference type="Proteomes" id="UP000284095"/>
    </source>
</evidence>
<name>A0A414S5F0_9FIRM</name>
<protein>
    <submittedName>
        <fullName evidence="1">Chorismate--pyruvate lyase</fullName>
    </submittedName>
</protein>
<keyword evidence="3" id="KW-1185">Reference proteome</keyword>
<dbReference type="AlphaFoldDB" id="A0A414S5F0"/>
<evidence type="ECO:0000313" key="4">
    <source>
        <dbReference type="Proteomes" id="UP000284112"/>
    </source>
</evidence>
<comment type="caution">
    <text evidence="1">The sequence shown here is derived from an EMBL/GenBank/DDBJ whole genome shotgun (WGS) entry which is preliminary data.</text>
</comment>
<sequence>MLTCIYVVEKIDGDYAELRRVDALAQDREENKVMARALLPADIMEGNKILYENLQYRLITE</sequence>
<dbReference type="Proteomes" id="UP000284112">
    <property type="component" value="Unassembled WGS sequence"/>
</dbReference>
<gene>
    <name evidence="2" type="ORF">DW265_10965</name>
    <name evidence="1" type="ORF">DW641_02165</name>
</gene>
<evidence type="ECO:0000313" key="1">
    <source>
        <dbReference type="EMBL" id="RHG11049.1"/>
    </source>
</evidence>
<dbReference type="EMBL" id="QRIC01000026">
    <property type="protein sequence ID" value="RHG24048.1"/>
    <property type="molecule type" value="Genomic_DNA"/>
</dbReference>
<accession>A0A414S5F0</accession>
<keyword evidence="1" id="KW-0670">Pyruvate</keyword>
<evidence type="ECO:0000313" key="2">
    <source>
        <dbReference type="EMBL" id="RHG24048.1"/>
    </source>
</evidence>
<proteinExistence type="predicted"/>
<dbReference type="EMBL" id="QRHW01000002">
    <property type="protein sequence ID" value="RHG11049.1"/>
    <property type="molecule type" value="Genomic_DNA"/>
</dbReference>